<evidence type="ECO:0000313" key="2">
    <source>
        <dbReference type="EMBL" id="SVB59251.1"/>
    </source>
</evidence>
<feature type="non-terminal residue" evidence="2">
    <location>
        <position position="65"/>
    </location>
</feature>
<organism evidence="2">
    <name type="scientific">marine metagenome</name>
    <dbReference type="NCBI Taxonomy" id="408172"/>
    <lineage>
        <taxon>unclassified sequences</taxon>
        <taxon>metagenomes</taxon>
        <taxon>ecological metagenomes</taxon>
    </lineage>
</organism>
<proteinExistence type="predicted"/>
<evidence type="ECO:0000256" key="1">
    <source>
        <dbReference type="SAM" id="Phobius"/>
    </source>
</evidence>
<feature type="non-terminal residue" evidence="2">
    <location>
        <position position="1"/>
    </location>
</feature>
<reference evidence="2" key="1">
    <citation type="submission" date="2018-05" db="EMBL/GenBank/DDBJ databases">
        <authorList>
            <person name="Lanie J.A."/>
            <person name="Ng W.-L."/>
            <person name="Kazmierczak K.M."/>
            <person name="Andrzejewski T.M."/>
            <person name="Davidsen T.M."/>
            <person name="Wayne K.J."/>
            <person name="Tettelin H."/>
            <person name="Glass J.I."/>
            <person name="Rusch D."/>
            <person name="Podicherti R."/>
            <person name="Tsui H.-C.T."/>
            <person name="Winkler M.E."/>
        </authorList>
    </citation>
    <scope>NUCLEOTIDE SEQUENCE</scope>
</reference>
<sequence>VVRTELINNTKKGGSALNKIVVSLILLSLFIIVGIIGKVIIDGNDQTQWGYVAAILAFILSATGG</sequence>
<feature type="transmembrane region" description="Helical" evidence="1">
    <location>
        <begin position="47"/>
        <end position="64"/>
    </location>
</feature>
<dbReference type="AlphaFoldDB" id="A0A382FB21"/>
<keyword evidence="1" id="KW-0812">Transmembrane</keyword>
<gene>
    <name evidence="2" type="ORF">METZ01_LOCUS212105</name>
</gene>
<keyword evidence="1" id="KW-1133">Transmembrane helix</keyword>
<dbReference type="EMBL" id="UINC01048568">
    <property type="protein sequence ID" value="SVB59251.1"/>
    <property type="molecule type" value="Genomic_DNA"/>
</dbReference>
<name>A0A382FB21_9ZZZZ</name>
<accession>A0A382FB21</accession>
<keyword evidence="1" id="KW-0472">Membrane</keyword>
<feature type="transmembrane region" description="Helical" evidence="1">
    <location>
        <begin position="20"/>
        <end position="41"/>
    </location>
</feature>
<protein>
    <submittedName>
        <fullName evidence="2">Uncharacterized protein</fullName>
    </submittedName>
</protein>